<dbReference type="EMBL" id="UYRR01031668">
    <property type="protein sequence ID" value="VDK51821.1"/>
    <property type="molecule type" value="Genomic_DNA"/>
</dbReference>
<evidence type="ECO:0000256" key="3">
    <source>
        <dbReference type="SAM" id="MobiDB-lite"/>
    </source>
</evidence>
<organism evidence="7">
    <name type="scientific">Anisakis simplex</name>
    <name type="common">Herring worm</name>
    <dbReference type="NCBI Taxonomy" id="6269"/>
    <lineage>
        <taxon>Eukaryota</taxon>
        <taxon>Metazoa</taxon>
        <taxon>Ecdysozoa</taxon>
        <taxon>Nematoda</taxon>
        <taxon>Chromadorea</taxon>
        <taxon>Rhabditida</taxon>
        <taxon>Spirurina</taxon>
        <taxon>Ascaridomorpha</taxon>
        <taxon>Ascaridoidea</taxon>
        <taxon>Anisakidae</taxon>
        <taxon>Anisakis</taxon>
        <taxon>Anisakis simplex complex</taxon>
    </lineage>
</organism>
<sequence length="394" mass="44735">MFLYQFMRFKEQSKPKFLEGISRCEMAVVTVSPQAVCSIAASRRLNIKQTAHLVSRCLKRLGVKYVLDSSFARLFTLQLSYDEFLRRRAEDKPILTSACPGFVCYAEKTHGKLLVPHISRIRSPQAIAGVLVKDYLAKVLSVKSDAIFHATIMPCFDKKLEASRPEFANESSREVDCVLSAAEMDELLSEEETENDEGKNDEKGDFDGEDEKLNWLSSFERGDLIGSADDGDASGGYANYIVKRFLTDHSKPDHSLDIRSTQKMKNLDVIEVRSGDEVQLTVAKCYGFRNIQNLVQKMKRDKVEYDYIEVMACPSGCANGGGQIRALNSDQRQELLETVFQNYDSIPMHQVSLDAEFERVKRHWAVLNTEFVHLCETNYHVVDKNIIDKVNLGW</sequence>
<feature type="compositionally biased region" description="Basic and acidic residues" evidence="3">
    <location>
        <begin position="196"/>
        <end position="206"/>
    </location>
</feature>
<dbReference type="InterPro" id="IPR050340">
    <property type="entry name" value="Cytosolic_Fe-S_CAF"/>
</dbReference>
<dbReference type="OrthoDB" id="10253113at2759"/>
<comment type="function">
    <text evidence="2">Component of the cytosolic iron-sulfur (Fe/S) protein assembly machinery. Required for maturation of extramitochondrial Fe/S proteins.</text>
</comment>
<feature type="region of interest" description="Disordered" evidence="3">
    <location>
        <begin position="188"/>
        <end position="209"/>
    </location>
</feature>
<dbReference type="Proteomes" id="UP000267096">
    <property type="component" value="Unassembled WGS sequence"/>
</dbReference>
<dbReference type="SUPFAM" id="SSF53920">
    <property type="entry name" value="Fe-only hydrogenase"/>
    <property type="match status" value="1"/>
</dbReference>
<comment type="similarity">
    <text evidence="1">Belongs to the NARF family.</text>
</comment>
<evidence type="ECO:0000313" key="7">
    <source>
        <dbReference type="WBParaSite" id="ASIM_0001482701-mRNA-1"/>
    </source>
</evidence>
<name>A0A0M3K1S2_ANISI</name>
<accession>A0A0M3K1S2</accession>
<evidence type="ECO:0000259" key="4">
    <source>
        <dbReference type="Pfam" id="PF02906"/>
    </source>
</evidence>
<proteinExistence type="inferred from homology"/>
<protein>
    <submittedName>
        <fullName evidence="7">Fe_hyd_lg_C domain-containing protein</fullName>
    </submittedName>
</protein>
<dbReference type="InterPro" id="IPR009016">
    <property type="entry name" value="Fe_hydrogenase"/>
</dbReference>
<dbReference type="Gene3D" id="3.40.950.10">
    <property type="entry name" value="Fe-only Hydrogenase (Larger Subunit), Chain L, domain 3"/>
    <property type="match status" value="1"/>
</dbReference>
<dbReference type="Pfam" id="PF02906">
    <property type="entry name" value="Fe_hyd_lg_C"/>
    <property type="match status" value="1"/>
</dbReference>
<evidence type="ECO:0000256" key="1">
    <source>
        <dbReference type="ARBA" id="ARBA00006596"/>
    </source>
</evidence>
<dbReference type="PANTHER" id="PTHR11615">
    <property type="entry name" value="NITRATE, FORMATE, IRON DEHYDROGENASE"/>
    <property type="match status" value="1"/>
</dbReference>
<dbReference type="AlphaFoldDB" id="A0A0M3K1S2"/>
<feature type="domain" description="Iron hydrogenase large subunit C-terminal" evidence="4">
    <location>
        <begin position="27"/>
        <end position="321"/>
    </location>
</feature>
<dbReference type="WBParaSite" id="ASIM_0001482701-mRNA-1">
    <property type="protein sequence ID" value="ASIM_0001482701-mRNA-1"/>
    <property type="gene ID" value="ASIM_0001482701"/>
</dbReference>
<evidence type="ECO:0000313" key="6">
    <source>
        <dbReference type="Proteomes" id="UP000267096"/>
    </source>
</evidence>
<keyword evidence="6" id="KW-1185">Reference proteome</keyword>
<gene>
    <name evidence="5" type="ORF">ASIM_LOCUS14237</name>
</gene>
<evidence type="ECO:0000313" key="5">
    <source>
        <dbReference type="EMBL" id="VDK51821.1"/>
    </source>
</evidence>
<reference evidence="7" key="1">
    <citation type="submission" date="2017-02" db="UniProtKB">
        <authorList>
            <consortium name="WormBaseParasite"/>
        </authorList>
    </citation>
    <scope>IDENTIFICATION</scope>
</reference>
<reference evidence="5 6" key="2">
    <citation type="submission" date="2018-11" db="EMBL/GenBank/DDBJ databases">
        <authorList>
            <consortium name="Pathogen Informatics"/>
        </authorList>
    </citation>
    <scope>NUCLEOTIDE SEQUENCE [LARGE SCALE GENOMIC DNA]</scope>
</reference>
<dbReference type="InterPro" id="IPR004108">
    <property type="entry name" value="Fe_hydrogenase_lsu_C"/>
</dbReference>
<dbReference type="Gene3D" id="3.40.50.1780">
    <property type="match status" value="1"/>
</dbReference>
<evidence type="ECO:0000256" key="2">
    <source>
        <dbReference type="ARBA" id="ARBA00025700"/>
    </source>
</evidence>